<dbReference type="GO" id="GO:0098797">
    <property type="term" value="C:plasma membrane protein complex"/>
    <property type="evidence" value="ECO:0007669"/>
    <property type="project" value="TreeGrafter"/>
</dbReference>
<keyword evidence="3 10" id="KW-0813">Transport</keyword>
<dbReference type="Proteomes" id="UP000256774">
    <property type="component" value="Unassembled WGS sequence"/>
</dbReference>
<comment type="subcellular location">
    <subcellularLocation>
        <location evidence="1 10">Cell inner membrane</location>
        <topology evidence="1 10">Single-pass membrane protein</topology>
        <orientation evidence="1 10">Periplasmic side</orientation>
    </subcellularLocation>
</comment>
<keyword evidence="10" id="KW-0735">Signal-anchor</keyword>
<dbReference type="PANTHER" id="PTHR33446">
    <property type="entry name" value="PROTEIN TONB-RELATED"/>
    <property type="match status" value="1"/>
</dbReference>
<evidence type="ECO:0000313" key="14">
    <source>
        <dbReference type="Proteomes" id="UP000256774"/>
    </source>
</evidence>
<evidence type="ECO:0000256" key="10">
    <source>
        <dbReference type="RuleBase" id="RU362123"/>
    </source>
</evidence>
<comment type="similarity">
    <text evidence="2 10">Belongs to the TonB family.</text>
</comment>
<organism evidence="13 14">
    <name type="scientific">Paraperlucidibaca baekdonensis</name>
    <dbReference type="NCBI Taxonomy" id="748120"/>
    <lineage>
        <taxon>Bacteria</taxon>
        <taxon>Pseudomonadati</taxon>
        <taxon>Pseudomonadota</taxon>
        <taxon>Gammaproteobacteria</taxon>
        <taxon>Moraxellales</taxon>
        <taxon>Moraxellaceae</taxon>
        <taxon>Paraperlucidibaca</taxon>
    </lineage>
</organism>
<dbReference type="InterPro" id="IPR037682">
    <property type="entry name" value="TonB_C"/>
</dbReference>
<evidence type="ECO:0000256" key="3">
    <source>
        <dbReference type="ARBA" id="ARBA00022448"/>
    </source>
</evidence>
<evidence type="ECO:0000259" key="12">
    <source>
        <dbReference type="PROSITE" id="PS52015"/>
    </source>
</evidence>
<dbReference type="NCBIfam" id="TIGR01352">
    <property type="entry name" value="tonB_Cterm"/>
    <property type="match status" value="1"/>
</dbReference>
<dbReference type="RefSeq" id="WP_116207242.1">
    <property type="nucleotide sequence ID" value="NZ_QUNR01000001.1"/>
</dbReference>
<dbReference type="InterPro" id="IPR006260">
    <property type="entry name" value="TonB/TolA_C"/>
</dbReference>
<gene>
    <name evidence="13" type="ORF">DFR26_0382</name>
</gene>
<dbReference type="SUPFAM" id="SSF74653">
    <property type="entry name" value="TolA/TonB C-terminal domain"/>
    <property type="match status" value="1"/>
</dbReference>
<keyword evidence="4 10" id="KW-1003">Cell membrane</keyword>
<evidence type="ECO:0000256" key="8">
    <source>
        <dbReference type="ARBA" id="ARBA00022989"/>
    </source>
</evidence>
<sequence>MSTAVVTPADRLTFTLVLALLLHALLLFGIRFVPPAAQAATSLEVTLVPAESAQAPAEADFIAQANQQGSGTLTEARLLSTRELTPLPGEADAQRKKAEQMAELQTPEALIVSSIVSPEKTSPPPKERPTPTIEKPRAAPEDAQSRRDSEIAALEARLSASRQAYAKRPRIETITAVSTKADAWAAYLETFRLRIEAVGNANYPAQARAQQLEGQVRLLVAILPNGRVQRIDVLQSSGRRVLDQAAKASVREAQPFDAFPLVQQGQVDVLQIIRTWRFSGGLKTTQ</sequence>
<evidence type="ECO:0000256" key="11">
    <source>
        <dbReference type="SAM" id="MobiDB-lite"/>
    </source>
</evidence>
<feature type="domain" description="TonB C-terminal" evidence="12">
    <location>
        <begin position="188"/>
        <end position="285"/>
    </location>
</feature>
<comment type="caution">
    <text evidence="13">The sequence shown here is derived from an EMBL/GenBank/DDBJ whole genome shotgun (WGS) entry which is preliminary data.</text>
</comment>
<dbReference type="GO" id="GO:0031992">
    <property type="term" value="F:energy transducer activity"/>
    <property type="evidence" value="ECO:0007669"/>
    <property type="project" value="InterPro"/>
</dbReference>
<keyword evidence="6" id="KW-0812">Transmembrane</keyword>
<dbReference type="GO" id="GO:0055085">
    <property type="term" value="P:transmembrane transport"/>
    <property type="evidence" value="ECO:0007669"/>
    <property type="project" value="InterPro"/>
</dbReference>
<reference evidence="13 14" key="1">
    <citation type="submission" date="2018-08" db="EMBL/GenBank/DDBJ databases">
        <title>Genomic Encyclopedia of Type Strains, Phase IV (KMG-IV): sequencing the most valuable type-strain genomes for metagenomic binning, comparative biology and taxonomic classification.</title>
        <authorList>
            <person name="Goeker M."/>
        </authorList>
    </citation>
    <scope>NUCLEOTIDE SEQUENCE [LARGE SCALE GENOMIC DNA]</scope>
    <source>
        <strain evidence="13 14">DSM 26022</strain>
    </source>
</reference>
<evidence type="ECO:0000256" key="9">
    <source>
        <dbReference type="ARBA" id="ARBA00023136"/>
    </source>
</evidence>
<feature type="region of interest" description="Disordered" evidence="11">
    <location>
        <begin position="78"/>
        <end position="102"/>
    </location>
</feature>
<evidence type="ECO:0000313" key="13">
    <source>
        <dbReference type="EMBL" id="REH40183.1"/>
    </source>
</evidence>
<evidence type="ECO:0000256" key="4">
    <source>
        <dbReference type="ARBA" id="ARBA00022475"/>
    </source>
</evidence>
<feature type="compositionally biased region" description="Basic and acidic residues" evidence="11">
    <location>
        <begin position="125"/>
        <end position="149"/>
    </location>
</feature>
<keyword evidence="8" id="KW-1133">Transmembrane helix</keyword>
<keyword evidence="5 10" id="KW-0997">Cell inner membrane</keyword>
<keyword evidence="14" id="KW-1185">Reference proteome</keyword>
<proteinExistence type="inferred from homology"/>
<evidence type="ECO:0000256" key="7">
    <source>
        <dbReference type="ARBA" id="ARBA00022927"/>
    </source>
</evidence>
<name>A0A3E0H944_9GAMM</name>
<dbReference type="PRINTS" id="PR01374">
    <property type="entry name" value="TONBPROTEIN"/>
</dbReference>
<dbReference type="GO" id="GO:0030288">
    <property type="term" value="C:outer membrane-bounded periplasmic space"/>
    <property type="evidence" value="ECO:0007669"/>
    <property type="project" value="InterPro"/>
</dbReference>
<keyword evidence="7 10" id="KW-0653">Protein transport</keyword>
<dbReference type="PROSITE" id="PS52015">
    <property type="entry name" value="TONB_CTD"/>
    <property type="match status" value="1"/>
</dbReference>
<dbReference type="OrthoDB" id="9803361at2"/>
<dbReference type="Pfam" id="PF03544">
    <property type="entry name" value="TonB_C"/>
    <property type="match status" value="1"/>
</dbReference>
<evidence type="ECO:0000256" key="6">
    <source>
        <dbReference type="ARBA" id="ARBA00022692"/>
    </source>
</evidence>
<feature type="region of interest" description="Disordered" evidence="11">
    <location>
        <begin position="114"/>
        <end position="149"/>
    </location>
</feature>
<evidence type="ECO:0000256" key="5">
    <source>
        <dbReference type="ARBA" id="ARBA00022519"/>
    </source>
</evidence>
<dbReference type="PANTHER" id="PTHR33446:SF11">
    <property type="entry name" value="TONB3"/>
    <property type="match status" value="1"/>
</dbReference>
<accession>A0A3E0H944</accession>
<dbReference type="InterPro" id="IPR003538">
    <property type="entry name" value="TonB"/>
</dbReference>
<dbReference type="GO" id="GO:0015891">
    <property type="term" value="P:siderophore transport"/>
    <property type="evidence" value="ECO:0007669"/>
    <property type="project" value="InterPro"/>
</dbReference>
<dbReference type="InterPro" id="IPR051045">
    <property type="entry name" value="TonB-dependent_transducer"/>
</dbReference>
<comment type="function">
    <text evidence="10">Interacts with outer membrane receptor proteins that carry out high-affinity binding and energy dependent uptake into the periplasmic space of specific substrates. It could act to transduce energy from the cytoplasmic membrane to specific energy-requiring processes in the outer membrane, resulting in the release into the periplasm of ligands bound by these outer membrane proteins.</text>
</comment>
<dbReference type="GO" id="GO:0015031">
    <property type="term" value="P:protein transport"/>
    <property type="evidence" value="ECO:0007669"/>
    <property type="project" value="UniProtKB-UniRule"/>
</dbReference>
<dbReference type="EMBL" id="QUNR01000001">
    <property type="protein sequence ID" value="REH40183.1"/>
    <property type="molecule type" value="Genomic_DNA"/>
</dbReference>
<dbReference type="Gene3D" id="3.30.1150.10">
    <property type="match status" value="1"/>
</dbReference>
<keyword evidence="9" id="KW-0472">Membrane</keyword>
<evidence type="ECO:0000256" key="1">
    <source>
        <dbReference type="ARBA" id="ARBA00004383"/>
    </source>
</evidence>
<protein>
    <recommendedName>
        <fullName evidence="10">Protein TonB</fullName>
    </recommendedName>
</protein>
<dbReference type="AlphaFoldDB" id="A0A3E0H944"/>
<evidence type="ECO:0000256" key="2">
    <source>
        <dbReference type="ARBA" id="ARBA00006555"/>
    </source>
</evidence>